<dbReference type="SMART" id="SM00367">
    <property type="entry name" value="LRR_CC"/>
    <property type="match status" value="6"/>
</dbReference>
<dbReference type="PANTHER" id="PTHR14694">
    <property type="entry name" value="CALCIUM-RESPONSIVE TRANSCRIPTION FACTOR"/>
    <property type="match status" value="1"/>
</dbReference>
<dbReference type="Pfam" id="PF15299">
    <property type="entry name" value="ALS2CR8"/>
    <property type="match status" value="1"/>
</dbReference>
<evidence type="ECO:0000259" key="1">
    <source>
        <dbReference type="Pfam" id="PF25372"/>
    </source>
</evidence>
<organism evidence="2 3">
    <name type="scientific">Mytilus edulis</name>
    <name type="common">Blue mussel</name>
    <dbReference type="NCBI Taxonomy" id="6550"/>
    <lineage>
        <taxon>Eukaryota</taxon>
        <taxon>Metazoa</taxon>
        <taxon>Spiralia</taxon>
        <taxon>Lophotrochozoa</taxon>
        <taxon>Mollusca</taxon>
        <taxon>Bivalvia</taxon>
        <taxon>Autobranchia</taxon>
        <taxon>Pteriomorphia</taxon>
        <taxon>Mytilida</taxon>
        <taxon>Mytiloidea</taxon>
        <taxon>Mytilidae</taxon>
        <taxon>Mytilinae</taxon>
        <taxon>Mytilus</taxon>
    </lineage>
</organism>
<reference evidence="2" key="1">
    <citation type="submission" date="2021-03" db="EMBL/GenBank/DDBJ databases">
        <authorList>
            <person name="Bekaert M."/>
        </authorList>
    </citation>
    <scope>NUCLEOTIDE SEQUENCE</scope>
</reference>
<dbReference type="GO" id="GO:0000978">
    <property type="term" value="F:RNA polymerase II cis-regulatory region sequence-specific DNA binding"/>
    <property type="evidence" value="ECO:0007669"/>
    <property type="project" value="TreeGrafter"/>
</dbReference>
<comment type="caution">
    <text evidence="2">The sequence shown here is derived from an EMBL/GenBank/DDBJ whole genome shotgun (WGS) entry which is preliminary data.</text>
</comment>
<name>A0A8S3QE57_MYTED</name>
<dbReference type="PANTHER" id="PTHR14694:SF1">
    <property type="entry name" value="CALCIUM-RESPONSIVE TRANSCRIPTION FACTOR"/>
    <property type="match status" value="1"/>
</dbReference>
<feature type="domain" description="F-box/LRR-repeat protein 15-like leucin rich repeat" evidence="1">
    <location>
        <begin position="108"/>
        <end position="254"/>
    </location>
</feature>
<proteinExistence type="predicted"/>
<dbReference type="GO" id="GO:0000981">
    <property type="term" value="F:DNA-binding transcription factor activity, RNA polymerase II-specific"/>
    <property type="evidence" value="ECO:0007669"/>
    <property type="project" value="TreeGrafter"/>
</dbReference>
<dbReference type="GO" id="GO:0005634">
    <property type="term" value="C:nucleus"/>
    <property type="evidence" value="ECO:0007669"/>
    <property type="project" value="TreeGrafter"/>
</dbReference>
<dbReference type="Proteomes" id="UP000683360">
    <property type="component" value="Unassembled WGS sequence"/>
</dbReference>
<dbReference type="Gene3D" id="3.80.10.10">
    <property type="entry name" value="Ribonuclease Inhibitor"/>
    <property type="match status" value="1"/>
</dbReference>
<dbReference type="InterPro" id="IPR006553">
    <property type="entry name" value="Leu-rich_rpt_Cys-con_subtyp"/>
</dbReference>
<dbReference type="EMBL" id="CAJPWZ010000499">
    <property type="protein sequence ID" value="CAG2194885.1"/>
    <property type="molecule type" value="Genomic_DNA"/>
</dbReference>
<gene>
    <name evidence="2" type="ORF">MEDL_9839</name>
</gene>
<evidence type="ECO:0000313" key="3">
    <source>
        <dbReference type="Proteomes" id="UP000683360"/>
    </source>
</evidence>
<keyword evidence="3" id="KW-1185">Reference proteome</keyword>
<dbReference type="Pfam" id="PF25372">
    <property type="entry name" value="DUF7885"/>
    <property type="match status" value="1"/>
</dbReference>
<dbReference type="InterPro" id="IPR057207">
    <property type="entry name" value="FBXL15_LRR"/>
</dbReference>
<dbReference type="Pfam" id="PF13516">
    <property type="entry name" value="LRR_6"/>
    <property type="match status" value="1"/>
</dbReference>
<dbReference type="InterPro" id="IPR001611">
    <property type="entry name" value="Leu-rich_rpt"/>
</dbReference>
<protein>
    <submittedName>
        <fullName evidence="2">CARF</fullName>
    </submittedName>
</protein>
<dbReference type="SUPFAM" id="SSF52047">
    <property type="entry name" value="RNI-like"/>
    <property type="match status" value="1"/>
</dbReference>
<dbReference type="InterPro" id="IPR032675">
    <property type="entry name" value="LRR_dom_sf"/>
</dbReference>
<accession>A0A8S3QE57</accession>
<evidence type="ECO:0000313" key="2">
    <source>
        <dbReference type="EMBL" id="CAG2194885.1"/>
    </source>
</evidence>
<dbReference type="InterPro" id="IPR029309">
    <property type="entry name" value="CaRF"/>
</dbReference>
<dbReference type="AlphaFoldDB" id="A0A8S3QE57"/>
<sequence>MAAFTSRVYGNTTTLLNACVDSVVRHLNVNENGIQDLPPNLKDKCLYLMTKRGFITDSNIKKFLHDKISVLDLSECTISDVGLGHISKCSNLRKIDINSAKESRTEISSEGIKKLLSACPHLQTVYLRRCLNLTDDAIISLSQHCSQLRYLNIGGCRLITDKAMEALGQNSKFLRSINFSKTKVTTEGVVSLVMGNCGKSLKEIHMDGCHELTDEAVEAALQFCPNLTILLFHGCPKITDKSREALEQKSMEGGTPMKQTRPLLRVRIRHLCASFWSPYLSGRGPVNDFEVEHDRTGCGLVVADEEISSLDPDSLHVSLAPSLANPTIQEGIQIITLNNPNEILSAGNSDSTRWQLATIITVGDENVDHHGKSEIKKIGDYYRGYVESDMDLDLLLTFHKQQTQSLWGTRQSPSPAKPSTRLMWKSQYVPMDGIPFVNTGSRAVVMECQYGPRRKGNPHKKETNASGDYKLTCPARIYVKRVKKFPEFSVDLNLDKKTLKMEMDRAFHELKQTGFNGFGQERYYVQLPTEKAHEFHDMTSIPAVQPIVPVHTVEAEVDSDQIAHRLDPRVAQKIRDLVASGETRVYAIRKQLRAFVTRDLYHGGNVPERHDLTLFPTVNDLKNHIHQALTPENQMVAA</sequence>
<dbReference type="OrthoDB" id="10257471at2759"/>